<dbReference type="Gene3D" id="3.30.40.10">
    <property type="entry name" value="Zinc/RING finger domain, C3HC4 (zinc finger)"/>
    <property type="match status" value="1"/>
</dbReference>
<evidence type="ECO:0000313" key="1">
    <source>
        <dbReference type="EMBL" id="KAH8026981.1"/>
    </source>
</evidence>
<gene>
    <name evidence="1" type="ORF">HPB51_000611</name>
</gene>
<evidence type="ECO:0000313" key="2">
    <source>
        <dbReference type="Proteomes" id="UP000821866"/>
    </source>
</evidence>
<evidence type="ECO:0008006" key="3">
    <source>
        <dbReference type="Google" id="ProtNLM"/>
    </source>
</evidence>
<dbReference type="PANTHER" id="PTHR47526">
    <property type="entry name" value="ATP-DEPENDENT DNA HELICASE"/>
    <property type="match status" value="1"/>
</dbReference>
<protein>
    <recommendedName>
        <fullName evidence="3">Zinc finger PHD-type domain-containing protein</fullName>
    </recommendedName>
</protein>
<accession>A0A9J6DXU1</accession>
<organism evidence="1 2">
    <name type="scientific">Rhipicephalus microplus</name>
    <name type="common">Cattle tick</name>
    <name type="synonym">Boophilus microplus</name>
    <dbReference type="NCBI Taxonomy" id="6941"/>
    <lineage>
        <taxon>Eukaryota</taxon>
        <taxon>Metazoa</taxon>
        <taxon>Ecdysozoa</taxon>
        <taxon>Arthropoda</taxon>
        <taxon>Chelicerata</taxon>
        <taxon>Arachnida</taxon>
        <taxon>Acari</taxon>
        <taxon>Parasitiformes</taxon>
        <taxon>Ixodida</taxon>
        <taxon>Ixodoidea</taxon>
        <taxon>Ixodidae</taxon>
        <taxon>Rhipicephalinae</taxon>
        <taxon>Rhipicephalus</taxon>
        <taxon>Boophilus</taxon>
    </lineage>
</organism>
<proteinExistence type="predicted"/>
<sequence length="264" mass="30444">MDLQFNASRSTPMYGGRQVDYKQAVNSVQQVVLYRWSSVSSGTVLVNILIFYTAFQCRVSEVLQGWFRRWDKVIVGKVVNCNSHVGIINCRVMSLFVRQSLIGRSMILVAHNVNNAQAFVNKWHSCKTMPPMQQGLFVCQCSYCDFFVWTLGDSHLEQIFMDADSCEGVETRRKGFFMMVLLPELFFKTWTSPERKNMLGNVLGDSSDGEALQYCYCGGPKSADMVECSGKDCMEKWFRFKFANLKRRPKEKAWFCRDCKPHKK</sequence>
<keyword evidence="2" id="KW-1185">Reference proteome</keyword>
<dbReference type="Proteomes" id="UP000821866">
    <property type="component" value="Chromosome 4"/>
</dbReference>
<comment type="caution">
    <text evidence="1">The sequence shown here is derived from an EMBL/GenBank/DDBJ whole genome shotgun (WGS) entry which is preliminary data.</text>
</comment>
<dbReference type="InterPro" id="IPR011011">
    <property type="entry name" value="Znf_FYVE_PHD"/>
</dbReference>
<dbReference type="SUPFAM" id="SSF57903">
    <property type="entry name" value="FYVE/PHD zinc finger"/>
    <property type="match status" value="1"/>
</dbReference>
<reference evidence="1" key="1">
    <citation type="journal article" date="2020" name="Cell">
        <title>Large-Scale Comparative Analyses of Tick Genomes Elucidate Their Genetic Diversity and Vector Capacities.</title>
        <authorList>
            <consortium name="Tick Genome and Microbiome Consortium (TIGMIC)"/>
            <person name="Jia N."/>
            <person name="Wang J."/>
            <person name="Shi W."/>
            <person name="Du L."/>
            <person name="Sun Y."/>
            <person name="Zhan W."/>
            <person name="Jiang J.F."/>
            <person name="Wang Q."/>
            <person name="Zhang B."/>
            <person name="Ji P."/>
            <person name="Bell-Sakyi L."/>
            <person name="Cui X.M."/>
            <person name="Yuan T.T."/>
            <person name="Jiang B.G."/>
            <person name="Yang W.F."/>
            <person name="Lam T.T."/>
            <person name="Chang Q.C."/>
            <person name="Ding S.J."/>
            <person name="Wang X.J."/>
            <person name="Zhu J.G."/>
            <person name="Ruan X.D."/>
            <person name="Zhao L."/>
            <person name="Wei J.T."/>
            <person name="Ye R.Z."/>
            <person name="Que T.C."/>
            <person name="Du C.H."/>
            <person name="Zhou Y.H."/>
            <person name="Cheng J.X."/>
            <person name="Dai P.F."/>
            <person name="Guo W.B."/>
            <person name="Han X.H."/>
            <person name="Huang E.J."/>
            <person name="Li L.F."/>
            <person name="Wei W."/>
            <person name="Gao Y.C."/>
            <person name="Liu J.Z."/>
            <person name="Shao H.Z."/>
            <person name="Wang X."/>
            <person name="Wang C.C."/>
            <person name="Yang T.C."/>
            <person name="Huo Q.B."/>
            <person name="Li W."/>
            <person name="Chen H.Y."/>
            <person name="Chen S.E."/>
            <person name="Zhou L.G."/>
            <person name="Ni X.B."/>
            <person name="Tian J.H."/>
            <person name="Sheng Y."/>
            <person name="Liu T."/>
            <person name="Pan Y.S."/>
            <person name="Xia L.Y."/>
            <person name="Li J."/>
            <person name="Zhao F."/>
            <person name="Cao W.C."/>
        </authorList>
    </citation>
    <scope>NUCLEOTIDE SEQUENCE</scope>
    <source>
        <strain evidence="1">Rmic-2018</strain>
    </source>
</reference>
<dbReference type="VEuPathDB" id="VectorBase:LOC119160755"/>
<reference evidence="1" key="2">
    <citation type="submission" date="2021-09" db="EMBL/GenBank/DDBJ databases">
        <authorList>
            <person name="Jia N."/>
            <person name="Wang J."/>
            <person name="Shi W."/>
            <person name="Du L."/>
            <person name="Sun Y."/>
            <person name="Zhan W."/>
            <person name="Jiang J."/>
            <person name="Wang Q."/>
            <person name="Zhang B."/>
            <person name="Ji P."/>
            <person name="Sakyi L.B."/>
            <person name="Cui X."/>
            <person name="Yuan T."/>
            <person name="Jiang B."/>
            <person name="Yang W."/>
            <person name="Lam T.T.-Y."/>
            <person name="Chang Q."/>
            <person name="Ding S."/>
            <person name="Wang X."/>
            <person name="Zhu J."/>
            <person name="Ruan X."/>
            <person name="Zhao L."/>
            <person name="Wei J."/>
            <person name="Que T."/>
            <person name="Du C."/>
            <person name="Cheng J."/>
            <person name="Dai P."/>
            <person name="Han X."/>
            <person name="Huang E."/>
            <person name="Gao Y."/>
            <person name="Liu J."/>
            <person name="Shao H."/>
            <person name="Ye R."/>
            <person name="Li L."/>
            <person name="Wei W."/>
            <person name="Wang X."/>
            <person name="Wang C."/>
            <person name="Huo Q."/>
            <person name="Li W."/>
            <person name="Guo W."/>
            <person name="Chen H."/>
            <person name="Chen S."/>
            <person name="Zhou L."/>
            <person name="Zhou L."/>
            <person name="Ni X."/>
            <person name="Tian J."/>
            <person name="Zhou Y."/>
            <person name="Sheng Y."/>
            <person name="Liu T."/>
            <person name="Pan Y."/>
            <person name="Xia L."/>
            <person name="Li J."/>
            <person name="Zhao F."/>
            <person name="Cao W."/>
        </authorList>
    </citation>
    <scope>NUCLEOTIDE SEQUENCE</scope>
    <source>
        <strain evidence="1">Rmic-2018</strain>
        <tissue evidence="1">Larvae</tissue>
    </source>
</reference>
<dbReference type="InterPro" id="IPR013083">
    <property type="entry name" value="Znf_RING/FYVE/PHD"/>
</dbReference>
<dbReference type="EMBL" id="JABSTU010000006">
    <property type="protein sequence ID" value="KAH8026981.1"/>
    <property type="molecule type" value="Genomic_DNA"/>
</dbReference>
<name>A0A9J6DXU1_RHIMP</name>
<dbReference type="AlphaFoldDB" id="A0A9J6DXU1"/>